<evidence type="ECO:0000313" key="3">
    <source>
        <dbReference type="EMBL" id="KAF5942105.1"/>
    </source>
</evidence>
<evidence type="ECO:0000313" key="4">
    <source>
        <dbReference type="Proteomes" id="UP000593564"/>
    </source>
</evidence>
<feature type="chain" id="PRO_5029702605" description="BURP domain-containing protein" evidence="1">
    <location>
        <begin position="18"/>
        <end position="389"/>
    </location>
</feature>
<reference evidence="4" key="1">
    <citation type="journal article" date="2020" name="Nat. Commun.">
        <title>Genome assembly of wild tea tree DASZ reveals pedigree and selection history of tea varieties.</title>
        <authorList>
            <person name="Zhang W."/>
            <person name="Zhang Y."/>
            <person name="Qiu H."/>
            <person name="Guo Y."/>
            <person name="Wan H."/>
            <person name="Zhang X."/>
            <person name="Scossa F."/>
            <person name="Alseekh S."/>
            <person name="Zhang Q."/>
            <person name="Wang P."/>
            <person name="Xu L."/>
            <person name="Schmidt M.H."/>
            <person name="Jia X."/>
            <person name="Li D."/>
            <person name="Zhu A."/>
            <person name="Guo F."/>
            <person name="Chen W."/>
            <person name="Ni D."/>
            <person name="Usadel B."/>
            <person name="Fernie A.R."/>
            <person name="Wen W."/>
        </authorList>
    </citation>
    <scope>NUCLEOTIDE SEQUENCE [LARGE SCALE GENOMIC DNA]</scope>
    <source>
        <strain evidence="4">cv. G240</strain>
    </source>
</reference>
<dbReference type="PANTHER" id="PTHR31236">
    <property type="entry name" value="BURP DOMAIN PROTEIN USPL1-LIKE"/>
    <property type="match status" value="1"/>
</dbReference>
<proteinExistence type="predicted"/>
<comment type="caution">
    <text evidence="3">The sequence shown here is derived from an EMBL/GenBank/DDBJ whole genome shotgun (WGS) entry which is preliminary data.</text>
</comment>
<reference evidence="3 4" key="2">
    <citation type="submission" date="2020-07" db="EMBL/GenBank/DDBJ databases">
        <title>Genome assembly of wild tea tree DASZ reveals pedigree and selection history of tea varieties.</title>
        <authorList>
            <person name="Zhang W."/>
        </authorList>
    </citation>
    <scope>NUCLEOTIDE SEQUENCE [LARGE SCALE GENOMIC DNA]</scope>
    <source>
        <strain evidence="4">cv. G240</strain>
        <tissue evidence="3">Leaf</tissue>
    </source>
</reference>
<keyword evidence="4" id="KW-1185">Reference proteome</keyword>
<dbReference type="Proteomes" id="UP000593564">
    <property type="component" value="Unassembled WGS sequence"/>
</dbReference>
<sequence length="389" mass="43354">MEFHLLLLSIFTVLSLAHVASHAALSPQAYWHSVFPNTPMPQAVKNLLPQEANLRRSDKAAVGHIDFAEANVHGGDKDARAIIYNVGRGDKDARAIIYFAEVNVRREDKDAKAIIYDVGREDKDARAIIYNVGKGDKDARAIIYNVGGWDKDAKAIIYFAEDNINRQLHYNPNETIYFLEEDIKQGTEMNLDLSKEANGVTFLPRTVAQSMPFSSNEFPKILNRFSVKPNSAEAKIMKKTIEVCTEMPAFKGEQKYCATSLESMIDFCTSMLGKRVKALSTELEKETQLRKYSVVGFKKIGGGEVAVCHMLKYPYAVFSCHNVHSTKVYMVSLEGPEDGGTKAKGVAVCHTDTAAWSPNFEAFQMLNVKPGTVPICHILPEDNIVWLPN</sequence>
<dbReference type="InterPro" id="IPR044816">
    <property type="entry name" value="BURP"/>
</dbReference>
<dbReference type="PROSITE" id="PS51277">
    <property type="entry name" value="BURP"/>
    <property type="match status" value="1"/>
</dbReference>
<protein>
    <recommendedName>
        <fullName evidence="2">BURP domain-containing protein</fullName>
    </recommendedName>
</protein>
<gene>
    <name evidence="3" type="ORF">HYC85_019747</name>
</gene>
<dbReference type="SMART" id="SM01045">
    <property type="entry name" value="BURP"/>
    <property type="match status" value="1"/>
</dbReference>
<dbReference type="AlphaFoldDB" id="A0A7J7GPF2"/>
<keyword evidence="1" id="KW-0732">Signal</keyword>
<evidence type="ECO:0000259" key="2">
    <source>
        <dbReference type="PROSITE" id="PS51277"/>
    </source>
</evidence>
<name>A0A7J7GPF2_CAMSI</name>
<dbReference type="EMBL" id="JACBKZ010000009">
    <property type="protein sequence ID" value="KAF5942105.1"/>
    <property type="molecule type" value="Genomic_DNA"/>
</dbReference>
<feature type="domain" description="BURP" evidence="2">
    <location>
        <begin position="177"/>
        <end position="389"/>
    </location>
</feature>
<organism evidence="3 4">
    <name type="scientific">Camellia sinensis</name>
    <name type="common">Tea plant</name>
    <name type="synonym">Thea sinensis</name>
    <dbReference type="NCBI Taxonomy" id="4442"/>
    <lineage>
        <taxon>Eukaryota</taxon>
        <taxon>Viridiplantae</taxon>
        <taxon>Streptophyta</taxon>
        <taxon>Embryophyta</taxon>
        <taxon>Tracheophyta</taxon>
        <taxon>Spermatophyta</taxon>
        <taxon>Magnoliopsida</taxon>
        <taxon>eudicotyledons</taxon>
        <taxon>Gunneridae</taxon>
        <taxon>Pentapetalae</taxon>
        <taxon>asterids</taxon>
        <taxon>Ericales</taxon>
        <taxon>Theaceae</taxon>
        <taxon>Camellia</taxon>
    </lineage>
</organism>
<dbReference type="InterPro" id="IPR004873">
    <property type="entry name" value="BURP_dom"/>
</dbReference>
<dbReference type="PANTHER" id="PTHR31236:SF2">
    <property type="entry name" value="BURP DOMAIN PROTEIN RD22"/>
    <property type="match status" value="1"/>
</dbReference>
<feature type="signal peptide" evidence="1">
    <location>
        <begin position="1"/>
        <end position="17"/>
    </location>
</feature>
<accession>A0A7J7GPF2</accession>
<evidence type="ECO:0000256" key="1">
    <source>
        <dbReference type="SAM" id="SignalP"/>
    </source>
</evidence>
<dbReference type="Pfam" id="PF03181">
    <property type="entry name" value="BURP"/>
    <property type="match status" value="1"/>
</dbReference>